<dbReference type="Pfam" id="PF03050">
    <property type="entry name" value="DDE_Tnp_IS66"/>
    <property type="match status" value="1"/>
</dbReference>
<dbReference type="InterPro" id="IPR024474">
    <property type="entry name" value="Znf_dom_IS66"/>
</dbReference>
<dbReference type="Pfam" id="PF13005">
    <property type="entry name" value="zf-IS66"/>
    <property type="match status" value="1"/>
</dbReference>
<dbReference type="InterPro" id="IPR052344">
    <property type="entry name" value="Transposase-related"/>
</dbReference>
<feature type="domain" description="Transposase TnpC homeodomain" evidence="4">
    <location>
        <begin position="44"/>
        <end position="117"/>
    </location>
</feature>
<organism evidence="6 7">
    <name type="scientific">Triparma columacea</name>
    <dbReference type="NCBI Taxonomy" id="722753"/>
    <lineage>
        <taxon>Eukaryota</taxon>
        <taxon>Sar</taxon>
        <taxon>Stramenopiles</taxon>
        <taxon>Ochrophyta</taxon>
        <taxon>Bolidophyceae</taxon>
        <taxon>Parmales</taxon>
        <taxon>Triparmaceae</taxon>
        <taxon>Triparma</taxon>
    </lineage>
</organism>
<reference evidence="7" key="1">
    <citation type="journal article" date="2023" name="Commun. Biol.">
        <title>Genome analysis of Parmales, the sister group of diatoms, reveals the evolutionary specialization of diatoms from phago-mixotrophs to photoautotrophs.</title>
        <authorList>
            <person name="Ban H."/>
            <person name="Sato S."/>
            <person name="Yoshikawa S."/>
            <person name="Yamada K."/>
            <person name="Nakamura Y."/>
            <person name="Ichinomiya M."/>
            <person name="Sato N."/>
            <person name="Blanc-Mathieu R."/>
            <person name="Endo H."/>
            <person name="Kuwata A."/>
            <person name="Ogata H."/>
        </authorList>
    </citation>
    <scope>NUCLEOTIDE SEQUENCE [LARGE SCALE GENOMIC DNA]</scope>
</reference>
<feature type="domain" description="Transposase IS66 C-terminal" evidence="5">
    <location>
        <begin position="480"/>
        <end position="518"/>
    </location>
</feature>
<dbReference type="OrthoDB" id="6366564at2759"/>
<dbReference type="EMBL" id="BRYA01000622">
    <property type="protein sequence ID" value="GMI26060.1"/>
    <property type="molecule type" value="Genomic_DNA"/>
</dbReference>
<dbReference type="Pfam" id="PF13817">
    <property type="entry name" value="DDE_Tnp_IS66_C"/>
    <property type="match status" value="1"/>
</dbReference>
<feature type="domain" description="Transposase IS66 central" evidence="2">
    <location>
        <begin position="184"/>
        <end position="473"/>
    </location>
</feature>
<keyword evidence="7" id="KW-1185">Reference proteome</keyword>
<gene>
    <name evidence="6" type="ORF">TrCOL_g7610</name>
</gene>
<evidence type="ECO:0000313" key="7">
    <source>
        <dbReference type="Proteomes" id="UP001165065"/>
    </source>
</evidence>
<evidence type="ECO:0000259" key="3">
    <source>
        <dbReference type="Pfam" id="PF13005"/>
    </source>
</evidence>
<accession>A0A9W7L3P0</accession>
<evidence type="ECO:0008006" key="8">
    <source>
        <dbReference type="Google" id="ProtNLM"/>
    </source>
</evidence>
<feature type="region of interest" description="Disordered" evidence="1">
    <location>
        <begin position="82"/>
        <end position="105"/>
    </location>
</feature>
<evidence type="ECO:0000259" key="5">
    <source>
        <dbReference type="Pfam" id="PF13817"/>
    </source>
</evidence>
<name>A0A9W7L3P0_9STRA</name>
<dbReference type="InterPro" id="IPR024463">
    <property type="entry name" value="Transposase_TnpC_homeodom"/>
</dbReference>
<feature type="domain" description="Transposase IS66 zinc-finger binding" evidence="3">
    <location>
        <begin position="126"/>
        <end position="165"/>
    </location>
</feature>
<proteinExistence type="predicted"/>
<comment type="caution">
    <text evidence="6">The sequence shown here is derived from an EMBL/GenBank/DDBJ whole genome shotgun (WGS) entry which is preliminary data.</text>
</comment>
<sequence length="534" mass="59410">MLDALKNTDLDALPADVRAVVLGLDERVLSLTAQVGELEALNARLEHFVKELNQAIYGTRSEKLTEDERQLAFEDIEVAQSEAEEQSDTIEMTTPRKKRKPVQRNLGNLPDHLERIEQIIEPDSIACPCGCGDMVRIGEDRTERLEIVPAQPKVIVTIRPKYACPNKQGGVVQALAPVHLIEGGLPTEGTLAHVSVSKYADHCPLFRQSQIYARSGLNIDRSTLANWMGKVSFHLAPVVDHMLAELKTSNKLFADETRCPVLDPGRGKTKTGYLWAIARDERPFGGTAPPGVVFCYADGRGGKHATKFLTGFGGTLQVDGYAGYNALTKPGRNSGPVKLAYCWAHARRKLKEVHDRDGSPIAKEGLKRIAKFYKIEEAIRGQSAEQRKAARQDQTKPLMDDFEVWLKTVRSRISTKSRLGEKLSYIAKYMDGLKLFLDDGTVEMDSNIVERAIRPIALNRKNALFAGHDEGGRTWARIASLIETCKLNNVEPYAYLKATLEAIAAGHPAARIDELMPWHYPFNPRTERLASNHE</sequence>
<dbReference type="PANTHER" id="PTHR33678:SF1">
    <property type="entry name" value="BLL1576 PROTEIN"/>
    <property type="match status" value="1"/>
</dbReference>
<dbReference type="Pfam" id="PF13007">
    <property type="entry name" value="LZ_Tnp_IS66"/>
    <property type="match status" value="1"/>
</dbReference>
<dbReference type="Proteomes" id="UP001165065">
    <property type="component" value="Unassembled WGS sequence"/>
</dbReference>
<dbReference type="PANTHER" id="PTHR33678">
    <property type="entry name" value="BLL1576 PROTEIN"/>
    <property type="match status" value="1"/>
</dbReference>
<protein>
    <recommendedName>
        <fullName evidence="8">Transposase</fullName>
    </recommendedName>
</protein>
<evidence type="ECO:0000259" key="4">
    <source>
        <dbReference type="Pfam" id="PF13007"/>
    </source>
</evidence>
<evidence type="ECO:0000259" key="2">
    <source>
        <dbReference type="Pfam" id="PF03050"/>
    </source>
</evidence>
<evidence type="ECO:0000256" key="1">
    <source>
        <dbReference type="SAM" id="MobiDB-lite"/>
    </source>
</evidence>
<dbReference type="InterPro" id="IPR039552">
    <property type="entry name" value="IS66_C"/>
</dbReference>
<dbReference type="InterPro" id="IPR004291">
    <property type="entry name" value="Transposase_IS66_central"/>
</dbReference>
<evidence type="ECO:0000313" key="6">
    <source>
        <dbReference type="EMBL" id="GMI26060.1"/>
    </source>
</evidence>
<dbReference type="NCBIfam" id="NF033517">
    <property type="entry name" value="transpos_IS66"/>
    <property type="match status" value="1"/>
</dbReference>
<dbReference type="AlphaFoldDB" id="A0A9W7L3P0"/>